<dbReference type="GO" id="GO:0005794">
    <property type="term" value="C:Golgi apparatus"/>
    <property type="evidence" value="ECO:0007669"/>
    <property type="project" value="TreeGrafter"/>
</dbReference>
<dbReference type="CDD" id="cd04301">
    <property type="entry name" value="NAT_SF"/>
    <property type="match status" value="1"/>
</dbReference>
<comment type="catalytic activity">
    <reaction evidence="14">
        <text>CDP-choline + a 1,2-diacyl-sn-glycerol = a 1,2-diacyl-sn-glycero-3-phosphocholine + CMP + H(+)</text>
        <dbReference type="Rhea" id="RHEA:32939"/>
        <dbReference type="ChEBI" id="CHEBI:15378"/>
        <dbReference type="ChEBI" id="CHEBI:17815"/>
        <dbReference type="ChEBI" id="CHEBI:57643"/>
        <dbReference type="ChEBI" id="CHEBI:58779"/>
        <dbReference type="ChEBI" id="CHEBI:60377"/>
        <dbReference type="EC" id="2.7.8.2"/>
    </reaction>
    <physiologicalReaction direction="left-to-right" evidence="14">
        <dbReference type="Rhea" id="RHEA:32940"/>
    </physiologicalReaction>
</comment>
<feature type="transmembrane region" description="Helical" evidence="16">
    <location>
        <begin position="54"/>
        <end position="74"/>
    </location>
</feature>
<evidence type="ECO:0000256" key="14">
    <source>
        <dbReference type="ARBA" id="ARBA00048570"/>
    </source>
</evidence>
<dbReference type="InterPro" id="IPR014472">
    <property type="entry name" value="CHOPT"/>
</dbReference>
<reference evidence="20" key="1">
    <citation type="submission" date="2016-04" db="UniProtKB">
        <authorList>
            <consortium name="WormBaseParasite"/>
        </authorList>
    </citation>
    <scope>IDENTIFICATION</scope>
</reference>
<evidence type="ECO:0000256" key="1">
    <source>
        <dbReference type="ARBA" id="ARBA00004141"/>
    </source>
</evidence>
<evidence type="ECO:0000259" key="17">
    <source>
        <dbReference type="PROSITE" id="PS51186"/>
    </source>
</evidence>
<dbReference type="InterPro" id="IPR016181">
    <property type="entry name" value="Acyl_CoA_acyltransferase"/>
</dbReference>
<feature type="domain" description="N-acetyltransferase" evidence="17">
    <location>
        <begin position="425"/>
        <end position="565"/>
    </location>
</feature>
<name>A0A158QFK4_HYMDI</name>
<feature type="transmembrane region" description="Helical" evidence="16">
    <location>
        <begin position="215"/>
        <end position="233"/>
    </location>
</feature>
<comment type="pathway">
    <text evidence="12">Phospholipid metabolism; phosphatidylcholine biosynthesis; phosphatidylcholine from phosphocholine: step 2/2.</text>
</comment>
<evidence type="ECO:0000256" key="2">
    <source>
        <dbReference type="ARBA" id="ARBA00010441"/>
    </source>
</evidence>
<dbReference type="Pfam" id="PF01066">
    <property type="entry name" value="CDP-OH_P_transf"/>
    <property type="match status" value="1"/>
</dbReference>
<dbReference type="InterPro" id="IPR043130">
    <property type="entry name" value="CDP-OH_PTrfase_TM_dom"/>
</dbReference>
<dbReference type="InterPro" id="IPR000462">
    <property type="entry name" value="CDP-OH_P_trans"/>
</dbReference>
<dbReference type="PROSITE" id="PS00379">
    <property type="entry name" value="CDP_ALCOHOL_P_TRANSF"/>
    <property type="match status" value="1"/>
</dbReference>
<keyword evidence="4 16" id="KW-0812">Transmembrane</keyword>
<feature type="transmembrane region" description="Helical" evidence="16">
    <location>
        <begin position="338"/>
        <end position="356"/>
    </location>
</feature>
<comment type="catalytic activity">
    <reaction evidence="11">
        <text>1-hexadecanoyl-2-(9Z-octadecenoyl)-sn-glycerol + CDP-choline = 1-hexadecanoyl-2-(9Z-octadecenoyl)-sn-glycero-3-phosphocholine + CMP + H(+)</text>
        <dbReference type="Rhea" id="RHEA:54244"/>
        <dbReference type="ChEBI" id="CHEBI:15378"/>
        <dbReference type="ChEBI" id="CHEBI:58779"/>
        <dbReference type="ChEBI" id="CHEBI:60377"/>
        <dbReference type="ChEBI" id="CHEBI:73001"/>
        <dbReference type="ChEBI" id="CHEBI:75466"/>
    </reaction>
    <physiologicalReaction direction="left-to-right" evidence="11">
        <dbReference type="Rhea" id="RHEA:54245"/>
    </physiologicalReaction>
</comment>
<evidence type="ECO:0000256" key="10">
    <source>
        <dbReference type="ARBA" id="ARBA00036651"/>
    </source>
</evidence>
<dbReference type="PANTHER" id="PTHR10414">
    <property type="entry name" value="ETHANOLAMINEPHOSPHOTRANSFERASE"/>
    <property type="match status" value="1"/>
</dbReference>
<sequence>MLLARGTEHLSPEQLLNLKEHKYSSKGSSVSEKYFQVFWCSLVPYIPKRIAPNTLTLTGLILNTLSVLILLYYSPDLKSNVPSWALVLAAVCIFIYQTLDALDGKHARETNTASPLGELFDHGCDAVASIFVPLCLCVTVGIGTHPVIVFIQFFTFLAMFYLAHWQCYITGYLEFGKIDVTEGQIGVMGTLLFTAIFGVEFWTYRVPLIGMPLKFLPFLVILSAAMVNISHFFTVLSQGGAGKAGTTVANTSVLFPGVPFGMVMFFAIMVAVRSPLHLYTNHLVLFLITFGFVAVKFILKLVIDHMTKGVVSLRETALIGPIMLFFNQYFNCPVPEFWVLWSCMVIAVADVFLYSANVCVQIANYLNIYIFRVDKPPPLPSPSVNQLASNQKPFAQKPSTIEGFTVPGSSATGYYLRPSHYQRSRNFDPFTETYSPSYYMQYMTMWPEYMKIAESPVLTVFDSKTASVLGGRIMGYMIAKSEGVGKAWHGHVTALSVAPEYRRMGLASRLMKKCVFTDLFVRASNKLGNSVYTKLGYIIYRRVLSYYSGGDDGEDAFGLLGCRIE</sequence>
<evidence type="ECO:0000256" key="7">
    <source>
        <dbReference type="ARBA" id="ARBA00023209"/>
    </source>
</evidence>
<dbReference type="PANTHER" id="PTHR10414:SF37">
    <property type="entry name" value="BB IN A BOXCAR, ISOFORM C"/>
    <property type="match status" value="1"/>
</dbReference>
<evidence type="ECO:0000256" key="6">
    <source>
        <dbReference type="ARBA" id="ARBA00023136"/>
    </source>
</evidence>
<feature type="transmembrane region" description="Helical" evidence="16">
    <location>
        <begin position="147"/>
        <end position="165"/>
    </location>
</feature>
<dbReference type="OrthoDB" id="196717at2759"/>
<keyword evidence="7" id="KW-0594">Phospholipid biosynthesis</keyword>
<dbReference type="GO" id="GO:0016747">
    <property type="term" value="F:acyltransferase activity, transferring groups other than amino-acyl groups"/>
    <property type="evidence" value="ECO:0007669"/>
    <property type="project" value="InterPro"/>
</dbReference>
<dbReference type="Gene3D" id="1.20.120.1760">
    <property type="match status" value="1"/>
</dbReference>
<comment type="catalytic activity">
    <reaction evidence="9">
        <text>1-hexadecanoyl-2-(4Z,7Z,10Z,13Z,16Z,19Z-docosahexaenoyl)-sn-glycerol + CDP-choline = 1-hexadecanoyl-2-(4Z,7Z,10Z,13Z,16Z,19Z-docosahexaenoyl)-sn-glycero-3-phosphocholine + CMP + H(+)</text>
        <dbReference type="Rhea" id="RHEA:54332"/>
        <dbReference type="ChEBI" id="CHEBI:15378"/>
        <dbReference type="ChEBI" id="CHEBI:58779"/>
        <dbReference type="ChEBI" id="CHEBI:60377"/>
        <dbReference type="ChEBI" id="CHEBI:74963"/>
        <dbReference type="ChEBI" id="CHEBI:82949"/>
    </reaction>
    <physiologicalReaction direction="left-to-right" evidence="9">
        <dbReference type="Rhea" id="RHEA:54333"/>
    </physiologicalReaction>
</comment>
<evidence type="ECO:0000256" key="4">
    <source>
        <dbReference type="ARBA" id="ARBA00022692"/>
    </source>
</evidence>
<evidence type="ECO:0000256" key="9">
    <source>
        <dbReference type="ARBA" id="ARBA00036100"/>
    </source>
</evidence>
<feature type="transmembrane region" description="Helical" evidence="16">
    <location>
        <begin position="119"/>
        <end position="140"/>
    </location>
</feature>
<evidence type="ECO:0000313" key="19">
    <source>
        <dbReference type="Proteomes" id="UP000274504"/>
    </source>
</evidence>
<organism evidence="20">
    <name type="scientific">Hymenolepis diminuta</name>
    <name type="common">Rat tapeworm</name>
    <dbReference type="NCBI Taxonomy" id="6216"/>
    <lineage>
        <taxon>Eukaryota</taxon>
        <taxon>Metazoa</taxon>
        <taxon>Spiralia</taxon>
        <taxon>Lophotrochozoa</taxon>
        <taxon>Platyhelminthes</taxon>
        <taxon>Cestoda</taxon>
        <taxon>Eucestoda</taxon>
        <taxon>Cyclophyllidea</taxon>
        <taxon>Hymenolepididae</taxon>
        <taxon>Hymenolepis</taxon>
    </lineage>
</organism>
<evidence type="ECO:0000256" key="3">
    <source>
        <dbReference type="ARBA" id="ARBA00022679"/>
    </source>
</evidence>
<dbReference type="AlphaFoldDB" id="A0A158QFK4"/>
<evidence type="ECO:0000256" key="11">
    <source>
        <dbReference type="ARBA" id="ARBA00036890"/>
    </source>
</evidence>
<evidence type="ECO:0000256" key="16">
    <source>
        <dbReference type="SAM" id="Phobius"/>
    </source>
</evidence>
<feature type="transmembrane region" description="Helical" evidence="16">
    <location>
        <begin position="253"/>
        <end position="272"/>
    </location>
</feature>
<comment type="catalytic activity">
    <reaction evidence="10">
        <text>1,2-dioctanoyl-sn-glycerol + CDP-choline = 1,2-dioctanoyl-sn-glycero-3-phosphocholine + CMP + H(+)</text>
        <dbReference type="Rhea" id="RHEA:54232"/>
        <dbReference type="ChEBI" id="CHEBI:15378"/>
        <dbReference type="ChEBI" id="CHEBI:58779"/>
        <dbReference type="ChEBI" id="CHEBI:60377"/>
        <dbReference type="ChEBI" id="CHEBI:76979"/>
        <dbReference type="ChEBI" id="CHEBI:78228"/>
    </reaction>
    <physiologicalReaction direction="left-to-right" evidence="10">
        <dbReference type="Rhea" id="RHEA:54233"/>
    </physiologicalReaction>
</comment>
<dbReference type="Proteomes" id="UP000274504">
    <property type="component" value="Unassembled WGS sequence"/>
</dbReference>
<keyword evidence="6 16" id="KW-0472">Membrane</keyword>
<proteinExistence type="inferred from homology"/>
<keyword evidence="5 16" id="KW-1133">Transmembrane helix</keyword>
<dbReference type="EC" id="2.7.8.2" evidence="13"/>
<dbReference type="STRING" id="6216.A0A158QFK4"/>
<evidence type="ECO:0000256" key="13">
    <source>
        <dbReference type="ARBA" id="ARBA00038987"/>
    </source>
</evidence>
<protein>
    <recommendedName>
        <fullName evidence="13">diacylglycerol cholinephosphotransferase</fullName>
        <ecNumber evidence="13">2.7.8.2</ecNumber>
    </recommendedName>
</protein>
<gene>
    <name evidence="18" type="ORF">HDID_LOCUS8996</name>
</gene>
<keyword evidence="7" id="KW-0444">Lipid biosynthesis</keyword>
<dbReference type="InterPro" id="IPR048254">
    <property type="entry name" value="CDP_ALCOHOL_P_TRANSF_CS"/>
</dbReference>
<dbReference type="GO" id="GO:0006646">
    <property type="term" value="P:phosphatidylethanolamine biosynthetic process"/>
    <property type="evidence" value="ECO:0007669"/>
    <property type="project" value="TreeGrafter"/>
</dbReference>
<accession>A0A158QFK4</accession>
<evidence type="ECO:0000256" key="15">
    <source>
        <dbReference type="RuleBase" id="RU003750"/>
    </source>
</evidence>
<dbReference type="GO" id="GO:0005789">
    <property type="term" value="C:endoplasmic reticulum membrane"/>
    <property type="evidence" value="ECO:0007669"/>
    <property type="project" value="TreeGrafter"/>
</dbReference>
<comment type="subcellular location">
    <subcellularLocation>
        <location evidence="1">Membrane</location>
        <topology evidence="1">Multi-pass membrane protein</topology>
    </subcellularLocation>
</comment>
<dbReference type="Gene3D" id="3.40.630.30">
    <property type="match status" value="1"/>
</dbReference>
<dbReference type="EMBL" id="UYSG01011186">
    <property type="protein sequence ID" value="VDL61314.1"/>
    <property type="molecule type" value="Genomic_DNA"/>
</dbReference>
<evidence type="ECO:0000256" key="5">
    <source>
        <dbReference type="ARBA" id="ARBA00022989"/>
    </source>
</evidence>
<dbReference type="GO" id="GO:0004307">
    <property type="term" value="F:ethanolaminephosphotransferase activity"/>
    <property type="evidence" value="ECO:0007669"/>
    <property type="project" value="TreeGrafter"/>
</dbReference>
<comment type="similarity">
    <text evidence="2 15">Belongs to the CDP-alcohol phosphatidyltransferase class-I family.</text>
</comment>
<evidence type="ECO:0000256" key="12">
    <source>
        <dbReference type="ARBA" id="ARBA00037890"/>
    </source>
</evidence>
<dbReference type="PROSITE" id="PS51186">
    <property type="entry name" value="GNAT"/>
    <property type="match status" value="1"/>
</dbReference>
<evidence type="ECO:0000313" key="20">
    <source>
        <dbReference type="WBParaSite" id="HDID_0000899801-mRNA-1"/>
    </source>
</evidence>
<keyword evidence="3 15" id="KW-0808">Transferase</keyword>
<feature type="transmembrane region" description="Helical" evidence="16">
    <location>
        <begin position="284"/>
        <end position="303"/>
    </location>
</feature>
<dbReference type="WBParaSite" id="HDID_0000899801-mRNA-1">
    <property type="protein sequence ID" value="HDID_0000899801-mRNA-1"/>
    <property type="gene ID" value="HDID_0000899801"/>
</dbReference>
<keyword evidence="7" id="KW-0443">Lipid metabolism</keyword>
<dbReference type="InterPro" id="IPR000182">
    <property type="entry name" value="GNAT_dom"/>
</dbReference>
<dbReference type="FunFam" id="1.20.120.1760:FF:000002">
    <property type="entry name" value="Choline/ethanolamine phosphotransferase 1"/>
    <property type="match status" value="1"/>
</dbReference>
<dbReference type="SUPFAM" id="SSF55729">
    <property type="entry name" value="Acyl-CoA N-acyltransferases (Nat)"/>
    <property type="match status" value="1"/>
</dbReference>
<feature type="transmembrane region" description="Helical" evidence="16">
    <location>
        <begin position="81"/>
        <end position="99"/>
    </location>
</feature>
<feature type="transmembrane region" description="Helical" evidence="16">
    <location>
        <begin position="185"/>
        <end position="203"/>
    </location>
</feature>
<evidence type="ECO:0000256" key="8">
    <source>
        <dbReference type="ARBA" id="ARBA00023264"/>
    </source>
</evidence>
<keyword evidence="8" id="KW-1208">Phospholipid metabolism</keyword>
<evidence type="ECO:0000313" key="18">
    <source>
        <dbReference type="EMBL" id="VDL61314.1"/>
    </source>
</evidence>
<dbReference type="GO" id="GO:0004142">
    <property type="term" value="F:diacylglycerol cholinephosphotransferase activity"/>
    <property type="evidence" value="ECO:0007669"/>
    <property type="project" value="UniProtKB-EC"/>
</dbReference>
<dbReference type="Pfam" id="PF00583">
    <property type="entry name" value="Acetyltransf_1"/>
    <property type="match status" value="1"/>
</dbReference>
<reference evidence="18 19" key="2">
    <citation type="submission" date="2018-11" db="EMBL/GenBank/DDBJ databases">
        <authorList>
            <consortium name="Pathogen Informatics"/>
        </authorList>
    </citation>
    <scope>NUCLEOTIDE SEQUENCE [LARGE SCALE GENOMIC DNA]</scope>
</reference>